<dbReference type="EMBL" id="CACVAP010000060">
    <property type="protein sequence ID" value="CAA6810491.1"/>
    <property type="molecule type" value="Genomic_DNA"/>
</dbReference>
<evidence type="ECO:0000313" key="3">
    <source>
        <dbReference type="EMBL" id="CAA6810491.1"/>
    </source>
</evidence>
<reference evidence="3" key="1">
    <citation type="submission" date="2020-01" db="EMBL/GenBank/DDBJ databases">
        <authorList>
            <person name="Meier V. D."/>
            <person name="Meier V D."/>
        </authorList>
    </citation>
    <scope>NUCLEOTIDE SEQUENCE</scope>
    <source>
        <strain evidence="3">HLG_WM_MAG_06</strain>
    </source>
</reference>
<name>A0A6S6STH9_9BACT</name>
<gene>
    <name evidence="3" type="ORF">HELGO_WM18176</name>
</gene>
<proteinExistence type="predicted"/>
<dbReference type="InterPro" id="IPR056823">
    <property type="entry name" value="TEN-like_YD-shell"/>
</dbReference>
<protein>
    <recommendedName>
        <fullName evidence="2">Teneurin-like YD-shell domain-containing protein</fullName>
    </recommendedName>
</protein>
<feature type="domain" description="Teneurin-like YD-shell" evidence="2">
    <location>
        <begin position="20"/>
        <end position="99"/>
    </location>
</feature>
<organism evidence="3">
    <name type="scientific">uncultured Sulfurovum sp</name>
    <dbReference type="NCBI Taxonomy" id="269237"/>
    <lineage>
        <taxon>Bacteria</taxon>
        <taxon>Pseudomonadati</taxon>
        <taxon>Campylobacterota</taxon>
        <taxon>Epsilonproteobacteria</taxon>
        <taxon>Campylobacterales</taxon>
        <taxon>Sulfurovaceae</taxon>
        <taxon>Sulfurovum</taxon>
        <taxon>environmental samples</taxon>
    </lineage>
</organism>
<evidence type="ECO:0000259" key="2">
    <source>
        <dbReference type="Pfam" id="PF25023"/>
    </source>
</evidence>
<sequence length="106" mass="12512">MYFFFTCNYIKPSLKEVNDKRLGKTTYAYDDIGQILKIVSPLETETFQFDPAHNLLDLENPKQTNVKHNQIETYEDKRYKYDGFGNLINKKISNHTNINLEYDASH</sequence>
<accession>A0A6S6STH9</accession>
<dbReference type="AlphaFoldDB" id="A0A6S6STH9"/>
<dbReference type="Gene3D" id="2.180.10.10">
    <property type="entry name" value="RHS repeat-associated core"/>
    <property type="match status" value="1"/>
</dbReference>
<keyword evidence="1" id="KW-0677">Repeat</keyword>
<dbReference type="Pfam" id="PF25023">
    <property type="entry name" value="TEN_YD-shell"/>
    <property type="match status" value="1"/>
</dbReference>
<evidence type="ECO:0000256" key="1">
    <source>
        <dbReference type="ARBA" id="ARBA00022737"/>
    </source>
</evidence>